<organism evidence="1">
    <name type="scientific">hot springs metagenome</name>
    <dbReference type="NCBI Taxonomy" id="433727"/>
    <lineage>
        <taxon>unclassified sequences</taxon>
        <taxon>metagenomes</taxon>
        <taxon>ecological metagenomes</taxon>
    </lineage>
</organism>
<accession>A0A5J4KUY8</accession>
<evidence type="ECO:0000313" key="1">
    <source>
        <dbReference type="EMBL" id="GER92994.1"/>
    </source>
</evidence>
<dbReference type="EMBL" id="BLAB01000001">
    <property type="protein sequence ID" value="GER92994.1"/>
    <property type="molecule type" value="Genomic_DNA"/>
</dbReference>
<reference evidence="1" key="1">
    <citation type="submission" date="2019-10" db="EMBL/GenBank/DDBJ databases">
        <title>Metagenomic sequencing of thiosulfate-disproportionating enrichment culture.</title>
        <authorList>
            <person name="Umezawa K."/>
            <person name="Kojima H."/>
            <person name="Fukui M."/>
        </authorList>
    </citation>
    <scope>NUCLEOTIDE SEQUENCE</scope>
    <source>
        <strain evidence="1">45J</strain>
    </source>
</reference>
<gene>
    <name evidence="1" type="ORF">A45J_0725</name>
</gene>
<sequence>MLLHVIKSHPVLCQRIQQASEFDSGVKKEVLVVWLLKER</sequence>
<protein>
    <submittedName>
        <fullName evidence="1">Uncharacterized protein</fullName>
    </submittedName>
</protein>
<name>A0A5J4KUY8_9ZZZZ</name>
<comment type="caution">
    <text evidence="1">The sequence shown here is derived from an EMBL/GenBank/DDBJ whole genome shotgun (WGS) entry which is preliminary data.</text>
</comment>
<dbReference type="AlphaFoldDB" id="A0A5J4KUY8"/>
<proteinExistence type="predicted"/>